<dbReference type="STRING" id="10020.ENSDORP00000011913"/>
<dbReference type="InterPro" id="IPR027417">
    <property type="entry name" value="P-loop_NTPase"/>
</dbReference>
<dbReference type="Pfam" id="PF00612">
    <property type="entry name" value="IQ"/>
    <property type="match status" value="2"/>
</dbReference>
<sequence>MVLLKLTEKRRQVILRTFSREEWAAVKLQSWVRMWSVCQRYRRLLQAVRIIQAYWRSHVYASGGVIKGHYRISDNHLQLKLEILLGSGSCMLSECIPLPIKQ</sequence>
<dbReference type="InterPro" id="IPR000048">
    <property type="entry name" value="IQ_motif_EF-hand-BS"/>
</dbReference>
<dbReference type="Gene3D" id="1.20.5.190">
    <property type="match status" value="1"/>
</dbReference>
<dbReference type="PANTHER" id="PTHR21633">
    <property type="entry name" value="IQ MOTIF CONTAINING F"/>
    <property type="match status" value="1"/>
</dbReference>
<reference evidence="2" key="1">
    <citation type="submission" date="2025-08" db="UniProtKB">
        <authorList>
            <consortium name="RefSeq"/>
        </authorList>
    </citation>
    <scope>IDENTIFICATION</scope>
    <source>
        <tissue evidence="2">Kidney</tissue>
    </source>
</reference>
<dbReference type="PANTHER" id="PTHR21633:SF14">
    <property type="entry name" value="IQ DOMAIN-CONTAINING PROTEIN F1"/>
    <property type="match status" value="1"/>
</dbReference>
<organism evidence="1 2">
    <name type="scientific">Dipodomys ordii</name>
    <name type="common">Ord's kangaroo rat</name>
    <dbReference type="NCBI Taxonomy" id="10020"/>
    <lineage>
        <taxon>Eukaryota</taxon>
        <taxon>Metazoa</taxon>
        <taxon>Chordata</taxon>
        <taxon>Craniata</taxon>
        <taxon>Vertebrata</taxon>
        <taxon>Euteleostomi</taxon>
        <taxon>Mammalia</taxon>
        <taxon>Eutheria</taxon>
        <taxon>Euarchontoglires</taxon>
        <taxon>Glires</taxon>
        <taxon>Rodentia</taxon>
        <taxon>Castorimorpha</taxon>
        <taxon>Heteromyidae</taxon>
        <taxon>Dipodomyinae</taxon>
        <taxon>Dipodomys</taxon>
    </lineage>
</organism>
<keyword evidence="1" id="KW-1185">Reference proteome</keyword>
<dbReference type="InterPro" id="IPR039887">
    <property type="entry name" value="IQCF"/>
</dbReference>
<proteinExistence type="predicted"/>
<dbReference type="AlphaFoldDB" id="A0A1S3G3V7"/>
<evidence type="ECO:0000313" key="1">
    <source>
        <dbReference type="Proteomes" id="UP000081671"/>
    </source>
</evidence>
<gene>
    <name evidence="2" type="primary">LOC105994504</name>
</gene>
<protein>
    <submittedName>
        <fullName evidence="2">IQ domain-containing protein F1-like</fullName>
    </submittedName>
</protein>
<evidence type="ECO:0000313" key="2">
    <source>
        <dbReference type="RefSeq" id="XP_012883501.1"/>
    </source>
</evidence>
<dbReference type="CDD" id="cd23767">
    <property type="entry name" value="IQCD"/>
    <property type="match status" value="1"/>
</dbReference>
<dbReference type="KEGG" id="dord:105994504"/>
<accession>A0A1S3G3V7</accession>
<dbReference type="PROSITE" id="PS50096">
    <property type="entry name" value="IQ"/>
    <property type="match status" value="1"/>
</dbReference>
<dbReference type="RefSeq" id="XP_012883501.1">
    <property type="nucleotide sequence ID" value="XM_013028047.1"/>
</dbReference>
<dbReference type="InParanoid" id="A0A1S3G3V7"/>
<dbReference type="GO" id="GO:0005516">
    <property type="term" value="F:calmodulin binding"/>
    <property type="evidence" value="ECO:0007669"/>
    <property type="project" value="TreeGrafter"/>
</dbReference>
<dbReference type="GeneID" id="105994504"/>
<dbReference type="OrthoDB" id="9803391at2759"/>
<name>A0A1S3G3V7_DIPOR</name>
<dbReference type="FunFam" id="1.20.5.190:FF:000015">
    <property type="entry name" value="IQ motif containing F5"/>
    <property type="match status" value="1"/>
</dbReference>
<dbReference type="SUPFAM" id="SSF52540">
    <property type="entry name" value="P-loop containing nucleoside triphosphate hydrolases"/>
    <property type="match status" value="1"/>
</dbReference>
<dbReference type="Proteomes" id="UP000081671">
    <property type="component" value="Unplaced"/>
</dbReference>